<protein>
    <submittedName>
        <fullName evidence="1">TetR/AcrR family transcriptional regulator</fullName>
    </submittedName>
</protein>
<dbReference type="InterPro" id="IPR009057">
    <property type="entry name" value="Homeodomain-like_sf"/>
</dbReference>
<accession>A0AA49GGY3</accession>
<proteinExistence type="predicted"/>
<dbReference type="AlphaFoldDB" id="A0AA49GGY3"/>
<reference evidence="1" key="1">
    <citation type="submission" date="2023-08" db="EMBL/GenBank/DDBJ databases">
        <title>Comparative genomics and taxonomic characterization of three novel marine species of genus Marivirga.</title>
        <authorList>
            <person name="Muhammad N."/>
            <person name="Kim S.-G."/>
        </authorList>
    </citation>
    <scope>NUCLEOTIDE SEQUENCE [LARGE SCALE GENOMIC DNA]</scope>
    <source>
        <strain evidence="1">ABR2-2</strain>
    </source>
</reference>
<dbReference type="Gene3D" id="1.10.357.10">
    <property type="entry name" value="Tetracycline Repressor, domain 2"/>
    <property type="match status" value="1"/>
</dbReference>
<dbReference type="SUPFAM" id="SSF46689">
    <property type="entry name" value="Homeodomain-like"/>
    <property type="match status" value="1"/>
</dbReference>
<name>A0AA49GGY3_9BACT</name>
<organism evidence="1 2">
    <name type="scientific">Marivirga arenosa</name>
    <dbReference type="NCBI Taxonomy" id="3059076"/>
    <lineage>
        <taxon>Bacteria</taxon>
        <taxon>Pseudomonadati</taxon>
        <taxon>Bacteroidota</taxon>
        <taxon>Cytophagia</taxon>
        <taxon>Cytophagales</taxon>
        <taxon>Marivirgaceae</taxon>
        <taxon>Marivirga</taxon>
    </lineage>
</organism>
<dbReference type="RefSeq" id="WP_308358158.1">
    <property type="nucleotide sequence ID" value="NZ_CP129970.2"/>
</dbReference>
<sequence>MKEIEKSWIEKGYRFFAYEGPRGLKVERLSKEVGKHKSSFYHLFADLEIFLERVLTFHLHQAKIVAAKESNSKNEKELIKVILEHKLDLLFNRQLRIHRENPDFENCFNLTNQISIPAILPIWKRVIGLSENNSLAQMVLMLSLEIFYLQITDETLNESWLEEYFASIRNMVLQLKQ</sequence>
<dbReference type="EMBL" id="CP129970">
    <property type="protein sequence ID" value="WKK86372.2"/>
    <property type="molecule type" value="Genomic_DNA"/>
</dbReference>
<evidence type="ECO:0000313" key="2">
    <source>
        <dbReference type="Proteomes" id="UP001244443"/>
    </source>
</evidence>
<keyword evidence="2" id="KW-1185">Reference proteome</keyword>
<gene>
    <name evidence="1" type="ORF">QYS48_05250</name>
</gene>
<dbReference type="Proteomes" id="UP001244443">
    <property type="component" value="Chromosome"/>
</dbReference>
<evidence type="ECO:0000313" key="1">
    <source>
        <dbReference type="EMBL" id="WKK86372.2"/>
    </source>
</evidence>